<proteinExistence type="predicted"/>
<keyword evidence="2" id="KW-1185">Reference proteome</keyword>
<gene>
    <name evidence="1" type="ORF">X805_03070</name>
</gene>
<dbReference type="Gene3D" id="1.10.3680.10">
    <property type="entry name" value="TerB-like"/>
    <property type="match status" value="1"/>
</dbReference>
<dbReference type="AlphaFoldDB" id="A0A059KSA6"/>
<dbReference type="Proteomes" id="UP000026714">
    <property type="component" value="Unassembled WGS sequence"/>
</dbReference>
<dbReference type="eggNOG" id="ENOG5032YZ2">
    <property type="taxonomic scope" value="Bacteria"/>
</dbReference>
<accession>A0A059KSA6</accession>
<comment type="caution">
    <text evidence="1">The sequence shown here is derived from an EMBL/GenBank/DDBJ whole genome shotgun (WGS) entry which is preliminary data.</text>
</comment>
<evidence type="ECO:0000313" key="1">
    <source>
        <dbReference type="EMBL" id="KDB54084.1"/>
    </source>
</evidence>
<dbReference type="InterPro" id="IPR029024">
    <property type="entry name" value="TerB-like"/>
</dbReference>
<organism evidence="1 2">
    <name type="scientific">Sphaerotilus natans subsp. natans DSM 6575</name>
    <dbReference type="NCBI Taxonomy" id="1286631"/>
    <lineage>
        <taxon>Bacteria</taxon>
        <taxon>Pseudomonadati</taxon>
        <taxon>Pseudomonadota</taxon>
        <taxon>Betaproteobacteria</taxon>
        <taxon>Burkholderiales</taxon>
        <taxon>Sphaerotilaceae</taxon>
        <taxon>Sphaerotilus</taxon>
    </lineage>
</organism>
<name>A0A059KSA6_9BURK</name>
<evidence type="ECO:0000313" key="2">
    <source>
        <dbReference type="Proteomes" id="UP000026714"/>
    </source>
</evidence>
<sequence>MRSYPANSPEAAARIVALALVADGHVSLIEIDTLQRQDIAQRLGLSAEAFRDVLHGLCEDLLVQSPMIWNDPARIAPRLIGDLLDEVDDPGLCTELIHLCRTVIEADAHVADGEALMLSTAFVHWHRRLSPPAGASRPSPRAA</sequence>
<dbReference type="RefSeq" id="WP_037477462.1">
    <property type="nucleotide sequence ID" value="NZ_AZRA01000007.1"/>
</dbReference>
<dbReference type="EMBL" id="AZRA01000007">
    <property type="protein sequence ID" value="KDB54084.1"/>
    <property type="molecule type" value="Genomic_DNA"/>
</dbReference>
<reference evidence="1 2" key="1">
    <citation type="journal article" date="2014" name="FEMS Microbiol. Ecol.">
        <title>Sphaerotilus natans encrusted with nanoball-shaped Fe(III) oxide minerals formed by nitrate-reducing mixotrophic Fe(II) oxidation.</title>
        <authorList>
            <person name="Park S."/>
            <person name="Kim D.H."/>
            <person name="Lee J.H."/>
            <person name="Hur H.G."/>
        </authorList>
    </citation>
    <scope>NUCLEOTIDE SEQUENCE [LARGE SCALE GENOMIC DNA]</scope>
    <source>
        <strain evidence="1 2">DSM 6575</strain>
    </source>
</reference>
<evidence type="ECO:0008006" key="3">
    <source>
        <dbReference type="Google" id="ProtNLM"/>
    </source>
</evidence>
<dbReference type="STRING" id="34103.SAMN05421778_10494"/>
<protein>
    <recommendedName>
        <fullName evidence="3">TerB family tellurite resistance protein</fullName>
    </recommendedName>
</protein>
<dbReference type="SUPFAM" id="SSF158682">
    <property type="entry name" value="TerB-like"/>
    <property type="match status" value="1"/>
</dbReference>